<organism evidence="1 2">
    <name type="scientific">endosymbiont of Galathealinum brachiosum</name>
    <dbReference type="NCBI Taxonomy" id="2200906"/>
    <lineage>
        <taxon>Bacteria</taxon>
        <taxon>Pseudomonadati</taxon>
        <taxon>Pseudomonadota</taxon>
        <taxon>Gammaproteobacteria</taxon>
        <taxon>sulfur-oxidizing symbionts</taxon>
    </lineage>
</organism>
<accession>A0A370D7X9</accession>
<gene>
    <name evidence="1" type="ORF">DIZ80_13075</name>
</gene>
<dbReference type="EMBL" id="QFXC01000013">
    <property type="protein sequence ID" value="RDH81048.1"/>
    <property type="molecule type" value="Genomic_DNA"/>
</dbReference>
<evidence type="ECO:0008006" key="3">
    <source>
        <dbReference type="Google" id="ProtNLM"/>
    </source>
</evidence>
<proteinExistence type="predicted"/>
<evidence type="ECO:0000313" key="1">
    <source>
        <dbReference type="EMBL" id="RDH81048.1"/>
    </source>
</evidence>
<dbReference type="AlphaFoldDB" id="A0A370D7X9"/>
<dbReference type="PIRSF" id="PIRSF015283">
    <property type="entry name" value="Regulatory_RpfE"/>
    <property type="match status" value="1"/>
</dbReference>
<keyword evidence="2" id="KW-1185">Reference proteome</keyword>
<evidence type="ECO:0000313" key="2">
    <source>
        <dbReference type="Proteomes" id="UP000254266"/>
    </source>
</evidence>
<reference evidence="1 2" key="1">
    <citation type="journal article" date="2018" name="ISME J.">
        <title>Endosymbiont genomes yield clues of tubeworm success.</title>
        <authorList>
            <person name="Li Y."/>
            <person name="Liles M.R."/>
            <person name="Halanych K.M."/>
        </authorList>
    </citation>
    <scope>NUCLEOTIDE SEQUENCE [LARGE SCALE GENOMIC DNA]</scope>
    <source>
        <strain evidence="1">A1464</strain>
    </source>
</reference>
<dbReference type="Proteomes" id="UP000254266">
    <property type="component" value="Unassembled WGS sequence"/>
</dbReference>
<name>A0A370D7X9_9GAMM</name>
<comment type="caution">
    <text evidence="1">The sequence shown here is derived from an EMBL/GenBank/DDBJ whole genome shotgun (WGS) entry which is preliminary data.</text>
</comment>
<protein>
    <recommendedName>
        <fullName evidence="3">Phosphoglycerate mutase</fullName>
    </recommendedName>
</protein>
<dbReference type="InterPro" id="IPR016631">
    <property type="entry name" value="Regulatory_RpfE"/>
</dbReference>
<sequence length="344" mass="39654">MKQLNMVIPGLLGPFANDMPAHIQQQLNKSDFKLVNKILSRSDMYSDQSGSKKNSSYYETLVQLINPECKQSLCQLTAEYDGVDISEGYFYRADPVHYKAESDHAILIGTELVLPESEEVEKLITCFNQHFAEDDLSLHSTHEHRWYLKSNKPLKLEFNALDYALGRDIKHFMPQGEDEIWWRKIVNEAQMLFFSHEVNQGREAKGEMTINGLWLWDLRFDSDCTGTQIPRQLFADEVLAIALAKQAGVSVLATEEIDSVDSNSVLVLDQLYESVCYGDVDVWLEDLKIFCEDKLKQVIDLLASKKVDEVNIYPCNGQIFKINRMNLLKFWKKNKPLYKYMSSL</sequence>